<reference evidence="1" key="1">
    <citation type="submission" date="2021-06" db="EMBL/GenBank/DDBJ databases">
        <authorList>
            <person name="Kallberg Y."/>
            <person name="Tangrot J."/>
            <person name="Rosling A."/>
        </authorList>
    </citation>
    <scope>NUCLEOTIDE SEQUENCE</scope>
    <source>
        <strain evidence="1">FL966</strain>
    </source>
</reference>
<proteinExistence type="predicted"/>
<evidence type="ECO:0000313" key="1">
    <source>
        <dbReference type="EMBL" id="CAG8473992.1"/>
    </source>
</evidence>
<dbReference type="AlphaFoldDB" id="A0A9N8Z7A5"/>
<keyword evidence="2" id="KW-1185">Reference proteome</keyword>
<accession>A0A9N8Z7A5</accession>
<evidence type="ECO:0000313" key="2">
    <source>
        <dbReference type="Proteomes" id="UP000789759"/>
    </source>
</evidence>
<dbReference type="Proteomes" id="UP000789759">
    <property type="component" value="Unassembled WGS sequence"/>
</dbReference>
<name>A0A9N8Z7A5_9GLOM</name>
<dbReference type="EMBL" id="CAJVQA010000428">
    <property type="protein sequence ID" value="CAG8473992.1"/>
    <property type="molecule type" value="Genomic_DNA"/>
</dbReference>
<dbReference type="OrthoDB" id="28127at2759"/>
<organism evidence="1 2">
    <name type="scientific">Cetraspora pellucida</name>
    <dbReference type="NCBI Taxonomy" id="1433469"/>
    <lineage>
        <taxon>Eukaryota</taxon>
        <taxon>Fungi</taxon>
        <taxon>Fungi incertae sedis</taxon>
        <taxon>Mucoromycota</taxon>
        <taxon>Glomeromycotina</taxon>
        <taxon>Glomeromycetes</taxon>
        <taxon>Diversisporales</taxon>
        <taxon>Gigasporaceae</taxon>
        <taxon>Cetraspora</taxon>
    </lineage>
</organism>
<protein>
    <submittedName>
        <fullName evidence="1">899_t:CDS:1</fullName>
    </submittedName>
</protein>
<comment type="caution">
    <text evidence="1">The sequence shown here is derived from an EMBL/GenBank/DDBJ whole genome shotgun (WGS) entry which is preliminary data.</text>
</comment>
<gene>
    <name evidence="1" type="ORF">CPELLU_LOCUS1207</name>
</gene>
<sequence length="45" mass="5166">MYNSQGPFEASNTTHSCMQSNLKHKLGINLPIQLYGSSYYHFMII</sequence>